<proteinExistence type="predicted"/>
<evidence type="ECO:0000313" key="1">
    <source>
        <dbReference type="EMBL" id="MCY9692798.1"/>
    </source>
</evidence>
<dbReference type="Proteomes" id="UP001527099">
    <property type="component" value="Unassembled WGS sequence"/>
</dbReference>
<comment type="caution">
    <text evidence="1">The sequence shown here is derived from an EMBL/GenBank/DDBJ whole genome shotgun (WGS) entry which is preliminary data.</text>
</comment>
<reference evidence="1 2" key="1">
    <citation type="submission" date="2022-05" db="EMBL/GenBank/DDBJ databases">
        <title>Genome Sequencing of Bee-Associated Microbes.</title>
        <authorList>
            <person name="Dunlap C."/>
        </authorList>
    </citation>
    <scope>NUCLEOTIDE SEQUENCE [LARGE SCALE GENOMIC DNA]</scope>
    <source>
        <strain evidence="1 2">NRRL B-14421</strain>
    </source>
</reference>
<sequence length="102" mass="11791">MSIDRAVTACEKKKSGNVPDGSARLVKNVGYLLRMRCTKSPAFRARLLPYSSDKSAPKQAITPEFEKTYKEWKAERITATEAIQRLDMKPNTFYRRVKEYEK</sequence>
<protein>
    <submittedName>
        <fullName evidence="1">Uncharacterized protein</fullName>
    </submittedName>
</protein>
<gene>
    <name evidence="1" type="ORF">M5X19_07790</name>
</gene>
<accession>A0ABT4G9F4</accession>
<name>A0ABT4G9F4_9BACL</name>
<evidence type="ECO:0000313" key="2">
    <source>
        <dbReference type="Proteomes" id="UP001527099"/>
    </source>
</evidence>
<dbReference type="EMBL" id="JAMDMX010000020">
    <property type="protein sequence ID" value="MCY9692798.1"/>
    <property type="molecule type" value="Genomic_DNA"/>
</dbReference>
<keyword evidence="2" id="KW-1185">Reference proteome</keyword>
<organism evidence="1 2">
    <name type="scientific">Paenibacillus alginolyticus</name>
    <dbReference type="NCBI Taxonomy" id="59839"/>
    <lineage>
        <taxon>Bacteria</taxon>
        <taxon>Bacillati</taxon>
        <taxon>Bacillota</taxon>
        <taxon>Bacilli</taxon>
        <taxon>Bacillales</taxon>
        <taxon>Paenibacillaceae</taxon>
        <taxon>Paenibacillus</taxon>
    </lineage>
</organism>
<dbReference type="RefSeq" id="WP_029198351.1">
    <property type="nucleotide sequence ID" value="NZ_JAMDMW010000152.1"/>
</dbReference>